<dbReference type="AlphaFoldDB" id="A0A2W1ND95"/>
<dbReference type="Proteomes" id="UP000214746">
    <property type="component" value="Unassembled WGS sequence"/>
</dbReference>
<protein>
    <submittedName>
        <fullName evidence="1">Uncharacterized protein</fullName>
    </submittedName>
</protein>
<reference evidence="1" key="1">
    <citation type="submission" date="2018-06" db="EMBL/GenBank/DDBJ databases">
        <title>Paenibacillus xerothermodurans sp. nov. an extremely dry heat resistant spore forming bacterium isolated from the soil of Cape Canaveral, Florida.</title>
        <authorList>
            <person name="Seuylemezian A."/>
            <person name="Kaur N."/>
            <person name="Patil P."/>
            <person name="Patil P."/>
            <person name="Mayilraj S."/>
            <person name="Vaishampayan P."/>
        </authorList>
    </citation>
    <scope>NUCLEOTIDE SEQUENCE [LARGE SCALE GENOMIC DNA]</scope>
    <source>
        <strain evidence="1">ATCC 27380</strain>
    </source>
</reference>
<evidence type="ECO:0000313" key="2">
    <source>
        <dbReference type="Proteomes" id="UP000214746"/>
    </source>
</evidence>
<evidence type="ECO:0000313" key="1">
    <source>
        <dbReference type="EMBL" id="PZE21590.1"/>
    </source>
</evidence>
<keyword evidence="2" id="KW-1185">Reference proteome</keyword>
<proteinExistence type="predicted"/>
<sequence>MQREDVEVYVCGGARPEANSKTGLVGPLAEQLISQLRANISFIGTQGIELRVDRLQRACPLAPASVCSNVQNHLIRTLKA</sequence>
<comment type="caution">
    <text evidence="1">The sequence shown here is derived from an EMBL/GenBank/DDBJ whole genome shotgun (WGS) entry which is preliminary data.</text>
</comment>
<accession>A0A2W1ND95</accession>
<organism evidence="1 2">
    <name type="scientific">Paenibacillus xerothermodurans</name>
    <dbReference type="NCBI Taxonomy" id="1977292"/>
    <lineage>
        <taxon>Bacteria</taxon>
        <taxon>Bacillati</taxon>
        <taxon>Bacillota</taxon>
        <taxon>Bacilli</taxon>
        <taxon>Bacillales</taxon>
        <taxon>Paenibacillaceae</taxon>
        <taxon>Paenibacillus</taxon>
    </lineage>
</organism>
<dbReference type="EMBL" id="NHRJ02000002">
    <property type="protein sequence ID" value="PZE21590.1"/>
    <property type="molecule type" value="Genomic_DNA"/>
</dbReference>
<gene>
    <name evidence="1" type="ORF">CBW46_003935</name>
</gene>
<dbReference type="OrthoDB" id="9797223at2"/>
<name>A0A2W1ND95_PAEXE</name>